<dbReference type="AlphaFoldDB" id="G7VAI0"/>
<dbReference type="BioCyc" id="PSP1104324:GJSN-757-MONOMER"/>
<proteinExistence type="predicted"/>
<dbReference type="KEGG" id="pyr:P186_0773"/>
<accession>G7VAI0</accession>
<dbReference type="HOGENOM" id="CLU_3263960_0_0_2"/>
<dbReference type="EMBL" id="CP003098">
    <property type="protein sequence ID" value="AET32219.1"/>
    <property type="molecule type" value="Genomic_DNA"/>
</dbReference>
<protein>
    <submittedName>
        <fullName evidence="1">Uncharacterized protein</fullName>
    </submittedName>
</protein>
<reference evidence="1 2" key="1">
    <citation type="journal article" date="2012" name="J. Bacteriol.">
        <title>Complete genome sequence of strain 1860, a crenarchaeon of the genus pyrobaculum able to grow with various electron acceptors.</title>
        <authorList>
            <person name="Mardanov A.V."/>
            <person name="Gumerov V.M."/>
            <person name="Slobodkina G.B."/>
            <person name="Beletsky A.V."/>
            <person name="Bonch-Osmolovskaya E.A."/>
            <person name="Ravin N.V."/>
            <person name="Skryabin K.G."/>
        </authorList>
    </citation>
    <scope>NUCLEOTIDE SEQUENCE [LARGE SCALE GENOMIC DNA]</scope>
    <source>
        <strain evidence="1 2">1860</strain>
    </source>
</reference>
<sequence>MATRVGGLSTRGVPLKLVAGRIRRGWARGFVWGDGFKYVAV</sequence>
<evidence type="ECO:0000313" key="1">
    <source>
        <dbReference type="EMBL" id="AET32219.1"/>
    </source>
</evidence>
<dbReference type="Proteomes" id="UP000005867">
    <property type="component" value="Chromosome"/>
</dbReference>
<keyword evidence="2" id="KW-1185">Reference proteome</keyword>
<gene>
    <name evidence="1" type="ORF">P186_0773</name>
</gene>
<name>G7VAI0_9CREN</name>
<evidence type="ECO:0000313" key="2">
    <source>
        <dbReference type="Proteomes" id="UP000005867"/>
    </source>
</evidence>
<organism evidence="1 2">
    <name type="scientific">Pyrobaculum ferrireducens</name>
    <dbReference type="NCBI Taxonomy" id="1104324"/>
    <lineage>
        <taxon>Archaea</taxon>
        <taxon>Thermoproteota</taxon>
        <taxon>Thermoprotei</taxon>
        <taxon>Thermoproteales</taxon>
        <taxon>Thermoproteaceae</taxon>
        <taxon>Pyrobaculum</taxon>
    </lineage>
</organism>